<comment type="similarity">
    <text evidence="27">Belongs to the annexin family.</text>
</comment>
<dbReference type="PANTHER" id="PTHR48056">
    <property type="entry name" value="LRR RECEPTOR-LIKE SERINE/THREONINE-PROTEIN KINASE-RELATED"/>
    <property type="match status" value="1"/>
</dbReference>
<keyword evidence="7" id="KW-0808">Transferase</keyword>
<dbReference type="SMART" id="SM00361">
    <property type="entry name" value="RRM_1"/>
    <property type="match status" value="1"/>
</dbReference>
<dbReference type="GO" id="GO:0033612">
    <property type="term" value="F:receptor serine/threonine kinase binding"/>
    <property type="evidence" value="ECO:0007669"/>
    <property type="project" value="TreeGrafter"/>
</dbReference>
<dbReference type="FunFam" id="1.10.510.10:FF:000479">
    <property type="entry name" value="Leucine-rich repeat receptor-like protein kinase"/>
    <property type="match status" value="1"/>
</dbReference>
<keyword evidence="19" id="KW-0325">Glycoprotein</keyword>
<comment type="domain">
    <text evidence="27">A pair of annexin repeats may form one binding site for calcium and phospholipid.</text>
</comment>
<keyword evidence="6" id="KW-0433">Leucine-rich repeat</keyword>
<dbReference type="GO" id="GO:0009653">
    <property type="term" value="P:anatomical structure morphogenesis"/>
    <property type="evidence" value="ECO:0007669"/>
    <property type="project" value="UniProtKB-ARBA"/>
</dbReference>
<feature type="binding site" evidence="24">
    <location>
        <position position="2181"/>
    </location>
    <ligand>
        <name>Ca(2+)</name>
        <dbReference type="ChEBI" id="CHEBI:29108"/>
        <label>1</label>
    </ligand>
</feature>
<evidence type="ECO:0000256" key="15">
    <source>
        <dbReference type="ARBA" id="ARBA00022840"/>
    </source>
</evidence>
<comment type="catalytic activity">
    <reaction evidence="22">
        <text>L-threonyl-[protein] + ATP = O-phospho-L-threonyl-[protein] + ADP + H(+)</text>
        <dbReference type="Rhea" id="RHEA:46608"/>
        <dbReference type="Rhea" id="RHEA-COMP:11060"/>
        <dbReference type="Rhea" id="RHEA-COMP:11605"/>
        <dbReference type="ChEBI" id="CHEBI:15378"/>
        <dbReference type="ChEBI" id="CHEBI:30013"/>
        <dbReference type="ChEBI" id="CHEBI:30616"/>
        <dbReference type="ChEBI" id="CHEBI:61977"/>
        <dbReference type="ChEBI" id="CHEBI:456216"/>
        <dbReference type="EC" id="2.7.11.1"/>
    </reaction>
</comment>
<comment type="catalytic activity">
    <reaction evidence="23">
        <text>L-seryl-[protein] + ATP = O-phospho-L-seryl-[protein] + ADP + H(+)</text>
        <dbReference type="Rhea" id="RHEA:17989"/>
        <dbReference type="Rhea" id="RHEA-COMP:9863"/>
        <dbReference type="Rhea" id="RHEA-COMP:11604"/>
        <dbReference type="ChEBI" id="CHEBI:15378"/>
        <dbReference type="ChEBI" id="CHEBI:29999"/>
        <dbReference type="ChEBI" id="CHEBI:30616"/>
        <dbReference type="ChEBI" id="CHEBI:83421"/>
        <dbReference type="ChEBI" id="CHEBI:456216"/>
        <dbReference type="EC" id="2.7.11.1"/>
    </reaction>
</comment>
<dbReference type="FunFam" id="3.80.10.10:FF:000299">
    <property type="entry name" value="Piriformospora indica-insensitive protein 2"/>
    <property type="match status" value="1"/>
</dbReference>
<keyword evidence="14 24" id="KW-0106">Calcium</keyword>
<feature type="binding site" evidence="24">
    <location>
        <position position="2449"/>
    </location>
    <ligand>
        <name>Ca(2+)</name>
        <dbReference type="ChEBI" id="CHEBI:29108"/>
        <label>1</label>
    </ligand>
</feature>
<dbReference type="FunFam" id="3.30.70.330:FF:000192">
    <property type="entry name" value="Serine/arginine-rich splicing factor SC35"/>
    <property type="match status" value="1"/>
</dbReference>
<dbReference type="InterPro" id="IPR037104">
    <property type="entry name" value="Annexin_sf"/>
</dbReference>
<dbReference type="Pfam" id="PF08263">
    <property type="entry name" value="LRRNT_2"/>
    <property type="match status" value="2"/>
</dbReference>
<keyword evidence="4" id="KW-0723">Serine/threonine-protein kinase</keyword>
<keyword evidence="8 29" id="KW-0812">Transmembrane</keyword>
<dbReference type="InterPro" id="IPR018252">
    <property type="entry name" value="Annexin_repeat_CS"/>
</dbReference>
<evidence type="ECO:0000256" key="23">
    <source>
        <dbReference type="ARBA" id="ARBA00048679"/>
    </source>
</evidence>
<dbReference type="GO" id="GO:0006950">
    <property type="term" value="P:response to stress"/>
    <property type="evidence" value="ECO:0007669"/>
    <property type="project" value="UniProtKB-ARBA"/>
</dbReference>
<dbReference type="InterPro" id="IPR013210">
    <property type="entry name" value="LRR_N_plant-typ"/>
</dbReference>
<evidence type="ECO:0000256" key="7">
    <source>
        <dbReference type="ARBA" id="ARBA00022679"/>
    </source>
</evidence>
<dbReference type="PROSITE" id="PS50011">
    <property type="entry name" value="PROTEIN_KINASE_DOM"/>
    <property type="match status" value="2"/>
</dbReference>
<evidence type="ECO:0000256" key="20">
    <source>
        <dbReference type="ARBA" id="ARBA00023216"/>
    </source>
</evidence>
<sequence>MSFSIFNSLVLFLVLHFSLIKIACDSAEEVHALLKWKTSLQNPSQPPLLPSWILYPINATNSSSPCAWSGISCNHAGSVLAYLDLSVNQLFGTIPTQISHLSKLKHLDFSTNQFSGIIPPQIGILTNLVVLRLSVNQLNGLIPEELGELTSLNELALSYNRLNGSIPASLGNLSNLVQLSLSNNSLSGQIPPNWGYLISLVELRLDNNYLTGLIPPSFQNLRNEIGNLRSLSYLRLNKNQLSGYIPPKLGSFKSLLYLYLSHNQLNGSLPSSFGNLSSLKHLHVHNINKLSGSIPKEIGNLKSLSHLWLSKTQLSGFIPPSLGNLSNIRGLYIRENMLYGSIPEELGRLKSLSQLSLSVNKLNGSIPHSLGNLSNLKFFALREKELSGSIPQEIENMKKLNKFLLFENQFTAYLPQNVCQSGSLTHFSVRNNNFVGPIPRSLQNCTSLYSLRLERNQLTGNISEVFGIYPDLELLDLSNNNFFGEISSNWIKCPQLATLNMGGNEISGTIPSEIGNMTQLHKLDFSSNRLVGQIPKQLGKLTSLTSLTLNGNQLSGDIPLELGLLAELGYLDLSANRLSKLIPKNLGELRKLHHLNLSNNQFSQEISIQIGKLVQLSKLDLSHNSLGGNIPSEICNLESLEYMNLLQNKLSGPIPSCFRRMHGLSSIDVSYNELQGSIPHSKAFQNATIEAFQGNKELCGDVIGLPPCEALTSNKGGCGTVYKAELTSGDTRAVKKLHSLPTGEIGINQKGFVSEITEIRHRNIVKFYGFCSHTQHLFLVYEYLERGSLATILSNEATAAELDWSKRVNVIKGVANALSYMHHDCFPPILHRDISSKKVLLDLEYKAHVSDFGTAKFLKPDSSNWSELAGTCGYIAPELAYTMKANEKCDVFNFGVLVLEVIEGKHPGDFLSLLLSLPAPAANMNIAGNDLIDSRLPPPLGEVEEKLKSMIEVAFLCLDANPDCRPTMQKTNKRVFSVSTVKKKMSHFGKSGPPDIRDTYSLLVLNITFRTTADDLFPLFEKYGKVVDVFIPRDRRTGDSRGFAFVRYKYADEAQKAVDRLDGRVVDGREITVQFAKYGPNAEKIQQGRIVESSSKSKGRSRSRSPRPRYRDEHRDRDYRRRSRSRSRDRYDRDRYRSKERDHRRRSRSRSASPDRHKNHGRGKYDEERRSRSRSYESASPPRHSPNSKRSPSPRKTHKGEINPDERSPALKRVSPDGRRSVSRSLSPHFSLNVASNSIEAARGLLKWKATLQNHNNSLLPSWTLDPVNATNITTPCTWSGISCNHAGRIISINLTSTSLKGTLDQFPFSLFSHLSFLDLNANQLYGNIPSPIGNLTKLKFLNLSSNHFSGKIPSEIGLLTNLEVLHMFVNHLNGSIPEIGHLSSLKNLALDGNHLDGPIPVSIGNLSSLVGLYLYNNSLPGSIPSSIGNLSNLVDLFLKKNHLRGPIPSSFGYLRKLTKLELSNNQLSGSIPQEIGNLKLLTDLSLSQNQLRGTVPSSLSNLSSLEILHLYDNQLSGHIPQEIGNFMNLNSLSVGGNQFTGFLPQNICQSGSLQYFSVHDNYFIGSLPKTLRNCTSLERVRLEKNQLIGNISDDFGIYPNLKLFDLSYNKFYGELSSNWWNCPQLGILKIAGNNITGGIPPEIGNATQLHELDFSSNHLVGKVPMELGNLTSLNDLILNGNQLSGGIPPELGLLTDLGYLDLSANRFSKSIPGNMGYLLKLHYLNMSSNELSQEIPIQLGKLVQLSELDLSHNLLSGEIPPEICNLESLEKLNLSHNNLSGSIPTNFENMHGLLSIDISYNELDGPIPSIEAFRHAPVEALQGNKGLCGEVSGLQPCKALKSYKHVHRKWRTVLFTVLPLLAALALIIGLIGMFVCSQRRKKDSQEQEENNRNNQALLSILTYEGKLVYEEIIRSINNFDESFCIGRGGYGSVYKAELPSGDTVAVKKLHSFTGETTHQKEFLSEIKALTGVRHRNIVKFYGFCSHARHSFLVYEYLERGSLARILSSETATEMDWSKRVNVIKGVAHALSYMHHECRPPIVHRDVSSKNVLLDFEYEAHVSDFGTAKLLKPDSSNWSELAGTYGYVAPELAYTMKVTEKCDVYSFGVLALEVIKGQHPKDLLSSLSDSSLPGANMNEAIDHMFDARLPPPWLEVEVEDKLKSIIEVALLCVDANPERWGTNEQLIISILAHRNAAQRKLIRQTYADTYGEDLLKSLDKELTNDFERVVMLWTLDPAERDAFLANEATKRWTSSNQVLMEIACTRSSKQLLEARQAYHARFKKSLEEDVGYHTNGDFRKLLLPLVTAYRYEGDEVNITLAKSEAKILHEKISNKAYNDEDLIRILATRSKAQINATLNQYKNVYGNDIDQDLEADPKDEYLDLLRATVQCLVRPEHYFEKILRLAINKQGTDEGALTRVVTTRAEVDLKVIKDEYQRRNSVPLDRAVVKDTSGDYEKMLLALLGHGDA</sequence>
<evidence type="ECO:0000256" key="26">
    <source>
        <dbReference type="PROSITE-ProRule" id="PRU10141"/>
    </source>
</evidence>
<evidence type="ECO:0000256" key="13">
    <source>
        <dbReference type="ARBA" id="ARBA00022777"/>
    </source>
</evidence>
<dbReference type="Gene3D" id="3.80.10.10">
    <property type="entry name" value="Ribonuclease Inhibitor"/>
    <property type="match status" value="9"/>
</dbReference>
<feature type="binding site" evidence="24">
    <location>
        <position position="2457"/>
    </location>
    <ligand>
        <name>Ca(2+)</name>
        <dbReference type="ChEBI" id="CHEBI:29108"/>
        <label>1</label>
    </ligand>
</feature>
<dbReference type="InterPro" id="IPR001611">
    <property type="entry name" value="Leu-rich_rpt"/>
</dbReference>
<feature type="binding site" evidence="24">
    <location>
        <position position="2451"/>
    </location>
    <ligand>
        <name>Ca(2+)</name>
        <dbReference type="ChEBI" id="CHEBI:29108"/>
        <label>1</label>
    </ligand>
</feature>
<keyword evidence="34" id="KW-1185">Reference proteome</keyword>
<dbReference type="FunFam" id="3.80.10.10:FF:000400">
    <property type="entry name" value="Nuclear pore complex protein NUP107"/>
    <property type="match status" value="2"/>
</dbReference>
<evidence type="ECO:0000256" key="4">
    <source>
        <dbReference type="ARBA" id="ARBA00022527"/>
    </source>
</evidence>
<feature type="binding site" evidence="24">
    <location>
        <position position="2452"/>
    </location>
    <ligand>
        <name>Ca(2+)</name>
        <dbReference type="ChEBI" id="CHEBI:29108"/>
        <label>1</label>
    </ligand>
</feature>
<dbReference type="Pfam" id="PF00069">
    <property type="entry name" value="Pkinase"/>
    <property type="match status" value="2"/>
</dbReference>
<dbReference type="SMART" id="SM00365">
    <property type="entry name" value="LRR_SD22"/>
    <property type="match status" value="12"/>
</dbReference>
<dbReference type="SUPFAM" id="SSF52058">
    <property type="entry name" value="L domain-like"/>
    <property type="match status" value="2"/>
</dbReference>
<evidence type="ECO:0000256" key="18">
    <source>
        <dbReference type="ARBA" id="ARBA00023170"/>
    </source>
</evidence>
<dbReference type="GO" id="GO:0005524">
    <property type="term" value="F:ATP binding"/>
    <property type="evidence" value="ECO:0007669"/>
    <property type="project" value="UniProtKB-UniRule"/>
</dbReference>
<dbReference type="GO" id="GO:0005509">
    <property type="term" value="F:calcium ion binding"/>
    <property type="evidence" value="ECO:0007669"/>
    <property type="project" value="InterPro"/>
</dbReference>
<feature type="domain" description="Protein kinase" evidence="31">
    <location>
        <begin position="707"/>
        <end position="977"/>
    </location>
</feature>
<keyword evidence="16 29" id="KW-1133">Transmembrane helix</keyword>
<comment type="subcellular location">
    <subcellularLocation>
        <location evidence="1">Cell membrane</location>
    </subcellularLocation>
    <subcellularLocation>
        <location evidence="2">Membrane</location>
        <topology evidence="2">Single-pass type I membrane protein</topology>
    </subcellularLocation>
</comment>
<evidence type="ECO:0000313" key="33">
    <source>
        <dbReference type="EMBL" id="GAY41624.1"/>
    </source>
</evidence>
<evidence type="ECO:0000256" key="3">
    <source>
        <dbReference type="ARBA" id="ARBA00022475"/>
    </source>
</evidence>
<dbReference type="FunFam" id="3.30.200.20:FF:000309">
    <property type="entry name" value="Leucine-rich repeat receptor protein kinase MSP1"/>
    <property type="match status" value="1"/>
</dbReference>
<evidence type="ECO:0000256" key="24">
    <source>
        <dbReference type="PIRSR" id="PIRSR609118-1"/>
    </source>
</evidence>
<dbReference type="InterPro" id="IPR055414">
    <property type="entry name" value="LRR_R13L4/SHOC2-like"/>
</dbReference>
<keyword evidence="3" id="KW-1003">Cell membrane</keyword>
<dbReference type="SMART" id="SM00335">
    <property type="entry name" value="ANX"/>
    <property type="match status" value="4"/>
</dbReference>
<dbReference type="Pfam" id="PF00560">
    <property type="entry name" value="LRR_1"/>
    <property type="match status" value="13"/>
</dbReference>
<feature type="chain" id="PRO_5014177339" description="Annexin" evidence="30">
    <location>
        <begin position="28"/>
        <end position="2469"/>
    </location>
</feature>
<comment type="caution">
    <text evidence="33">The sequence shown here is derived from an EMBL/GenBank/DDBJ whole genome shotgun (WGS) entry which is preliminary data.</text>
</comment>
<dbReference type="InterPro" id="IPR050647">
    <property type="entry name" value="Plant_LRR-RLKs"/>
</dbReference>
<dbReference type="Pfam" id="PF00076">
    <property type="entry name" value="RRM_1"/>
    <property type="match status" value="1"/>
</dbReference>
<evidence type="ECO:0000256" key="25">
    <source>
        <dbReference type="PROSITE-ProRule" id="PRU00176"/>
    </source>
</evidence>
<dbReference type="PROSITE" id="PS00109">
    <property type="entry name" value="PROTEIN_KINASE_TYR"/>
    <property type="match status" value="1"/>
</dbReference>
<evidence type="ECO:0000256" key="21">
    <source>
        <dbReference type="ARBA" id="ARBA00023302"/>
    </source>
</evidence>
<keyword evidence="13" id="KW-0418">Kinase</keyword>
<dbReference type="EMBL" id="BDQV01000014">
    <property type="protein sequence ID" value="GAY41624.1"/>
    <property type="molecule type" value="Genomic_DNA"/>
</dbReference>
<feature type="compositionally biased region" description="Basic and acidic residues" evidence="28">
    <location>
        <begin position="1126"/>
        <end position="1141"/>
    </location>
</feature>
<feature type="binding site" evidence="26">
    <location>
        <position position="1949"/>
    </location>
    <ligand>
        <name>ATP</name>
        <dbReference type="ChEBI" id="CHEBI:30616"/>
    </ligand>
</feature>
<feature type="region of interest" description="Disordered" evidence="28">
    <location>
        <begin position="1084"/>
        <end position="1225"/>
    </location>
</feature>
<dbReference type="FunFam" id="3.80.10.10:FF:000719">
    <property type="entry name" value="MDIS1-interacting receptor like kinase 2 isoform A"/>
    <property type="match status" value="2"/>
</dbReference>
<dbReference type="Gene3D" id="3.30.200.20">
    <property type="entry name" value="Phosphorylase Kinase, domain 1"/>
    <property type="match status" value="2"/>
</dbReference>
<dbReference type="Pfam" id="PF23598">
    <property type="entry name" value="LRR_14"/>
    <property type="match status" value="2"/>
</dbReference>
<dbReference type="FunFam" id="3.80.10.10:FF:000177">
    <property type="entry name" value="Leucine-rich repeat receptor-like serine/threonine-protein kinase At1g17230"/>
    <property type="match status" value="1"/>
</dbReference>
<dbReference type="PANTHER" id="PTHR48056:SF42">
    <property type="entry name" value="MDIS1-INTERACTING RECEPTOR LIKE KINASE 2-LIKE"/>
    <property type="match status" value="1"/>
</dbReference>
<evidence type="ECO:0000256" key="6">
    <source>
        <dbReference type="ARBA" id="ARBA00022614"/>
    </source>
</evidence>
<dbReference type="PRINTS" id="PR00196">
    <property type="entry name" value="ANNEXIN"/>
</dbReference>
<dbReference type="InterPro" id="IPR012677">
    <property type="entry name" value="Nucleotide-bd_a/b_plait_sf"/>
</dbReference>
<feature type="binding site" evidence="24">
    <location>
        <position position="2407"/>
    </location>
    <ligand>
        <name>Ca(2+)</name>
        <dbReference type="ChEBI" id="CHEBI:29108"/>
        <label>1</label>
    </ligand>
</feature>
<dbReference type="FunFam" id="1.10.220.10:FF:000006">
    <property type="entry name" value="Annexin"/>
    <property type="match status" value="1"/>
</dbReference>
<dbReference type="PROSITE" id="PS51897">
    <property type="entry name" value="ANNEXIN_2"/>
    <property type="match status" value="4"/>
</dbReference>
<feature type="compositionally biased region" description="Basic and acidic residues" evidence="28">
    <location>
        <begin position="1109"/>
        <end position="1119"/>
    </location>
</feature>
<gene>
    <name evidence="33" type="ORF">CUMW_060880</name>
</gene>
<evidence type="ECO:0000256" key="19">
    <source>
        <dbReference type="ARBA" id="ARBA00023180"/>
    </source>
</evidence>
<keyword evidence="18" id="KW-0675">Receptor</keyword>
<dbReference type="CDD" id="cd12311">
    <property type="entry name" value="RRM_SRSF2_SRSF8"/>
    <property type="match status" value="1"/>
</dbReference>
<dbReference type="Gene3D" id="1.10.220.10">
    <property type="entry name" value="Annexin"/>
    <property type="match status" value="4"/>
</dbReference>
<evidence type="ECO:0000256" key="17">
    <source>
        <dbReference type="ARBA" id="ARBA00023136"/>
    </source>
</evidence>
<dbReference type="InterPro" id="IPR003954">
    <property type="entry name" value="RRM_euk-type"/>
</dbReference>
<protein>
    <recommendedName>
        <fullName evidence="27">Annexin</fullName>
    </recommendedName>
</protein>
<evidence type="ECO:0000259" key="32">
    <source>
        <dbReference type="PROSITE" id="PS50102"/>
    </source>
</evidence>
<dbReference type="GO" id="GO:0005544">
    <property type="term" value="F:calcium-dependent phospholipid binding"/>
    <property type="evidence" value="ECO:0007669"/>
    <property type="project" value="UniProtKB-KW"/>
</dbReference>
<feature type="signal peptide" evidence="30">
    <location>
        <begin position="1"/>
        <end position="27"/>
    </location>
</feature>
<accession>A0A2H5NN62</accession>
<dbReference type="PRINTS" id="PR00019">
    <property type="entry name" value="LEURICHRPT"/>
</dbReference>
<keyword evidence="17 29" id="KW-0472">Membrane</keyword>
<keyword evidence="11 27" id="KW-0677">Repeat</keyword>
<keyword evidence="25" id="KW-0694">RNA-binding</keyword>
<evidence type="ECO:0000256" key="30">
    <source>
        <dbReference type="SAM" id="SignalP"/>
    </source>
</evidence>
<feature type="compositionally biased region" description="Basic and acidic residues" evidence="28">
    <location>
        <begin position="1199"/>
        <end position="1220"/>
    </location>
</feature>
<dbReference type="SUPFAM" id="SSF52047">
    <property type="entry name" value="RNI-like"/>
    <property type="match status" value="2"/>
</dbReference>
<dbReference type="PROSITE" id="PS00223">
    <property type="entry name" value="ANNEXIN_1"/>
    <property type="match status" value="1"/>
</dbReference>
<dbReference type="InterPro" id="IPR000504">
    <property type="entry name" value="RRM_dom"/>
</dbReference>
<dbReference type="GO" id="GO:0003723">
    <property type="term" value="F:RNA binding"/>
    <property type="evidence" value="ECO:0007669"/>
    <property type="project" value="UniProtKB-UniRule"/>
</dbReference>
<keyword evidence="10 30" id="KW-0732">Signal</keyword>
<keyword evidence="5" id="KW-0597">Phosphoprotein</keyword>
<organism evidence="33 34">
    <name type="scientific">Citrus unshiu</name>
    <name type="common">Satsuma mandarin</name>
    <name type="synonym">Citrus nobilis var. unshiu</name>
    <dbReference type="NCBI Taxonomy" id="55188"/>
    <lineage>
        <taxon>Eukaryota</taxon>
        <taxon>Viridiplantae</taxon>
        <taxon>Streptophyta</taxon>
        <taxon>Embryophyta</taxon>
        <taxon>Tracheophyta</taxon>
        <taxon>Spermatophyta</taxon>
        <taxon>Magnoliopsida</taxon>
        <taxon>eudicotyledons</taxon>
        <taxon>Gunneridae</taxon>
        <taxon>Pentapetalae</taxon>
        <taxon>rosids</taxon>
        <taxon>malvids</taxon>
        <taxon>Sapindales</taxon>
        <taxon>Rutaceae</taxon>
        <taxon>Aurantioideae</taxon>
        <taxon>Citrus</taxon>
    </lineage>
</organism>
<evidence type="ECO:0000256" key="5">
    <source>
        <dbReference type="ARBA" id="ARBA00022553"/>
    </source>
</evidence>
<evidence type="ECO:0000313" key="34">
    <source>
        <dbReference type="Proteomes" id="UP000236630"/>
    </source>
</evidence>
<evidence type="ECO:0000256" key="10">
    <source>
        <dbReference type="ARBA" id="ARBA00022729"/>
    </source>
</evidence>
<evidence type="ECO:0000256" key="28">
    <source>
        <dbReference type="SAM" id="MobiDB-lite"/>
    </source>
</evidence>
<feature type="binding site" evidence="24">
    <location>
        <position position="2411"/>
    </location>
    <ligand>
        <name>Ca(2+)</name>
        <dbReference type="ChEBI" id="CHEBI:29108"/>
        <label>1</label>
    </ligand>
</feature>
<dbReference type="InterPro" id="IPR001464">
    <property type="entry name" value="Annexin"/>
</dbReference>
<proteinExistence type="inferred from homology"/>
<evidence type="ECO:0000256" key="16">
    <source>
        <dbReference type="ARBA" id="ARBA00022989"/>
    </source>
</evidence>
<dbReference type="InterPro" id="IPR000719">
    <property type="entry name" value="Prot_kinase_dom"/>
</dbReference>
<dbReference type="SUPFAM" id="SSF47874">
    <property type="entry name" value="Annexin"/>
    <property type="match status" value="1"/>
</dbReference>
<dbReference type="SMART" id="SM00369">
    <property type="entry name" value="LRR_TYP"/>
    <property type="match status" value="22"/>
</dbReference>
<evidence type="ECO:0000256" key="8">
    <source>
        <dbReference type="ARBA" id="ARBA00022692"/>
    </source>
</evidence>
<evidence type="ECO:0000256" key="1">
    <source>
        <dbReference type="ARBA" id="ARBA00004236"/>
    </source>
</evidence>
<keyword evidence="12 26" id="KW-0547">Nucleotide-binding</keyword>
<dbReference type="PROSITE" id="PS51450">
    <property type="entry name" value="LRR"/>
    <property type="match status" value="2"/>
</dbReference>
<dbReference type="InterPro" id="IPR017441">
    <property type="entry name" value="Protein_kinase_ATP_BS"/>
</dbReference>
<evidence type="ECO:0000256" key="2">
    <source>
        <dbReference type="ARBA" id="ARBA00004479"/>
    </source>
</evidence>
<dbReference type="Pfam" id="PF00191">
    <property type="entry name" value="Annexin"/>
    <property type="match status" value="4"/>
</dbReference>
<dbReference type="InterPro" id="IPR035979">
    <property type="entry name" value="RBD_domain_sf"/>
</dbReference>
<feature type="transmembrane region" description="Helical" evidence="29">
    <location>
        <begin position="1854"/>
        <end position="1877"/>
    </location>
</feature>
<dbReference type="InterPro" id="IPR018502">
    <property type="entry name" value="Annexin_repeat"/>
</dbReference>
<dbReference type="SUPFAM" id="SSF54928">
    <property type="entry name" value="RNA-binding domain, RBD"/>
    <property type="match status" value="1"/>
</dbReference>
<keyword evidence="9 24" id="KW-0479">Metal-binding</keyword>
<dbReference type="InterPro" id="IPR032675">
    <property type="entry name" value="LRR_dom_sf"/>
</dbReference>
<feature type="binding site" evidence="24">
    <location>
        <position position="2409"/>
    </location>
    <ligand>
        <name>Ca(2+)</name>
        <dbReference type="ChEBI" id="CHEBI:29108"/>
        <label>1</label>
    </ligand>
</feature>
<dbReference type="InterPro" id="IPR011009">
    <property type="entry name" value="Kinase-like_dom_sf"/>
</dbReference>
<dbReference type="SUPFAM" id="SSF56112">
    <property type="entry name" value="Protein kinase-like (PK-like)"/>
    <property type="match status" value="2"/>
</dbReference>
<dbReference type="SMART" id="SM00360">
    <property type="entry name" value="RRM"/>
    <property type="match status" value="1"/>
</dbReference>
<keyword evidence="15 26" id="KW-0067">ATP-binding</keyword>
<dbReference type="InterPro" id="IPR008266">
    <property type="entry name" value="Tyr_kinase_AS"/>
</dbReference>
<feature type="compositionally biased region" description="Basic residues" evidence="28">
    <location>
        <begin position="1097"/>
        <end position="1108"/>
    </location>
</feature>
<evidence type="ECO:0000259" key="31">
    <source>
        <dbReference type="PROSITE" id="PS50011"/>
    </source>
</evidence>
<evidence type="ECO:0000256" key="22">
    <source>
        <dbReference type="ARBA" id="ARBA00047899"/>
    </source>
</evidence>
<evidence type="ECO:0000256" key="27">
    <source>
        <dbReference type="RuleBase" id="RU003540"/>
    </source>
</evidence>
<dbReference type="Proteomes" id="UP000236630">
    <property type="component" value="Unassembled WGS sequence"/>
</dbReference>
<dbReference type="FunFam" id="1.10.220.10:FF:000001">
    <property type="entry name" value="Annexin"/>
    <property type="match status" value="1"/>
</dbReference>
<dbReference type="Gene3D" id="3.30.70.330">
    <property type="match status" value="1"/>
</dbReference>
<dbReference type="GO" id="GO:0005886">
    <property type="term" value="C:plasma membrane"/>
    <property type="evidence" value="ECO:0007669"/>
    <property type="project" value="UniProtKB-SubCell"/>
</dbReference>
<feature type="domain" description="RRM" evidence="32">
    <location>
        <begin position="1000"/>
        <end position="1078"/>
    </location>
</feature>
<evidence type="ECO:0000256" key="14">
    <source>
        <dbReference type="ARBA" id="ARBA00022837"/>
    </source>
</evidence>
<feature type="binding site" evidence="24">
    <location>
        <position position="2221"/>
    </location>
    <ligand>
        <name>Ca(2+)</name>
        <dbReference type="ChEBI" id="CHEBI:29108"/>
        <label>1</label>
    </ligand>
</feature>
<dbReference type="InterPro" id="IPR003591">
    <property type="entry name" value="Leu-rich_rpt_typical-subtyp"/>
</dbReference>
<dbReference type="PROSITE" id="PS50102">
    <property type="entry name" value="RRM"/>
    <property type="match status" value="1"/>
</dbReference>
<dbReference type="Gene3D" id="1.10.510.10">
    <property type="entry name" value="Transferase(Phosphotransferase) domain 1"/>
    <property type="match status" value="2"/>
</dbReference>
<evidence type="ECO:0000256" key="12">
    <source>
        <dbReference type="ARBA" id="ARBA00022741"/>
    </source>
</evidence>
<dbReference type="FunFam" id="1.10.220.10:FF:000009">
    <property type="entry name" value="Annexin"/>
    <property type="match status" value="1"/>
</dbReference>
<reference evidence="33 34" key="1">
    <citation type="journal article" date="2017" name="Front. Genet.">
        <title>Draft sequencing of the heterozygous diploid genome of Satsuma (Citrus unshiu Marc.) using a hybrid assembly approach.</title>
        <authorList>
            <person name="Shimizu T."/>
            <person name="Tanizawa Y."/>
            <person name="Mochizuki T."/>
            <person name="Nagasaki H."/>
            <person name="Yoshioka T."/>
            <person name="Toyoda A."/>
            <person name="Fujiyama A."/>
            <person name="Kaminuma E."/>
            <person name="Nakamura Y."/>
        </authorList>
    </citation>
    <scope>NUCLEOTIDE SEQUENCE [LARGE SCALE GENOMIC DNA]</scope>
    <source>
        <strain evidence="34">cv. Miyagawa wase</strain>
    </source>
</reference>
<evidence type="ECO:0000256" key="9">
    <source>
        <dbReference type="ARBA" id="ARBA00022723"/>
    </source>
</evidence>
<keyword evidence="21 27" id="KW-0111">Calcium/phospholipid-binding</keyword>
<dbReference type="FunFam" id="1.10.510.10:FF:000445">
    <property type="entry name" value="MDIS1-interacting receptor like kinase 2"/>
    <property type="match status" value="1"/>
</dbReference>
<evidence type="ECO:0000256" key="29">
    <source>
        <dbReference type="SAM" id="Phobius"/>
    </source>
</evidence>
<name>A0A2H5NN62_CITUN</name>
<evidence type="ECO:0000256" key="11">
    <source>
        <dbReference type="ARBA" id="ARBA00022737"/>
    </source>
</evidence>
<dbReference type="InterPro" id="IPR009118">
    <property type="entry name" value="AnnexinD_plant"/>
</dbReference>
<dbReference type="GO" id="GO:0004674">
    <property type="term" value="F:protein serine/threonine kinase activity"/>
    <property type="evidence" value="ECO:0007669"/>
    <property type="project" value="UniProtKB-KW"/>
</dbReference>
<feature type="domain" description="Protein kinase" evidence="31">
    <location>
        <begin position="1920"/>
        <end position="2196"/>
    </location>
</feature>
<dbReference type="PRINTS" id="PR01814">
    <property type="entry name" value="ANNEXINPLANT"/>
</dbReference>
<keyword evidence="20 27" id="KW-0041">Annexin</keyword>
<dbReference type="FunFam" id="3.80.10.10:FF:000095">
    <property type="entry name" value="LRR receptor-like serine/threonine-protein kinase GSO1"/>
    <property type="match status" value="1"/>
</dbReference>
<dbReference type="GO" id="GO:0099402">
    <property type="term" value="P:plant organ development"/>
    <property type="evidence" value="ECO:0007669"/>
    <property type="project" value="UniProtKB-ARBA"/>
</dbReference>
<dbReference type="PROSITE" id="PS00107">
    <property type="entry name" value="PROTEIN_KINASE_ATP"/>
    <property type="match status" value="1"/>
</dbReference>